<dbReference type="Gene3D" id="3.40.50.10140">
    <property type="entry name" value="Toll/interleukin-1 receptor homology (TIR) domain"/>
    <property type="match status" value="1"/>
</dbReference>
<sequence length="264" mass="30164">MIFLSHNYLDKPIVEPIAKALSEVFGINKVFYDSWSMQPGDGIIDKMDEGLEACEFFFFFVSKNSLASNMVKLEWQNALYKATHNKAKLIPVKLDDCLMPAILMQALYIDIYGKGFDHGLRQIIDVINKKNTFNSEGVQHYENVRAYIRKNANNKEIELEIRAETYFEPISKYLLLVENAENEVQINPNGLLNPGSGTFMKDVGVSDNYKCNAFYYFFNGPTVPNYPLKFEINSTSQTPLKFVGVMKSVGENLIRIIPLIEIQK</sequence>
<dbReference type="Pfam" id="PF13676">
    <property type="entry name" value="TIR_2"/>
    <property type="match status" value="1"/>
</dbReference>
<dbReference type="EMBL" id="QKLU01000012">
    <property type="protein sequence ID" value="PYF68499.1"/>
    <property type="molecule type" value="Genomic_DNA"/>
</dbReference>
<gene>
    <name evidence="2" type="ORF">B0O44_11286</name>
</gene>
<dbReference type="AlphaFoldDB" id="A0A318U909"/>
<dbReference type="InterPro" id="IPR000157">
    <property type="entry name" value="TIR_dom"/>
</dbReference>
<dbReference type="InterPro" id="IPR035897">
    <property type="entry name" value="Toll_tir_struct_dom_sf"/>
</dbReference>
<organism evidence="2 3">
    <name type="scientific">Pedobacter nutrimenti</name>
    <dbReference type="NCBI Taxonomy" id="1241337"/>
    <lineage>
        <taxon>Bacteria</taxon>
        <taxon>Pseudomonadati</taxon>
        <taxon>Bacteroidota</taxon>
        <taxon>Sphingobacteriia</taxon>
        <taxon>Sphingobacteriales</taxon>
        <taxon>Sphingobacteriaceae</taxon>
        <taxon>Pedobacter</taxon>
    </lineage>
</organism>
<protein>
    <submittedName>
        <fullName evidence="2">TIR domain-containing protein</fullName>
    </submittedName>
</protein>
<feature type="domain" description="TIR" evidence="1">
    <location>
        <begin position="2"/>
        <end position="124"/>
    </location>
</feature>
<name>A0A318U909_9SPHI</name>
<evidence type="ECO:0000259" key="1">
    <source>
        <dbReference type="Pfam" id="PF13676"/>
    </source>
</evidence>
<keyword evidence="3" id="KW-1185">Reference proteome</keyword>
<accession>A0A318U909</accession>
<dbReference type="OrthoDB" id="1098242at2"/>
<comment type="caution">
    <text evidence="2">The sequence shown here is derived from an EMBL/GenBank/DDBJ whole genome shotgun (WGS) entry which is preliminary data.</text>
</comment>
<evidence type="ECO:0000313" key="2">
    <source>
        <dbReference type="EMBL" id="PYF68499.1"/>
    </source>
</evidence>
<proteinExistence type="predicted"/>
<evidence type="ECO:0000313" key="3">
    <source>
        <dbReference type="Proteomes" id="UP000248198"/>
    </source>
</evidence>
<reference evidence="2 3" key="1">
    <citation type="submission" date="2018-06" db="EMBL/GenBank/DDBJ databases">
        <title>Genomic Encyclopedia of Archaeal and Bacterial Type Strains, Phase II (KMG-II): from individual species to whole genera.</title>
        <authorList>
            <person name="Goeker M."/>
        </authorList>
    </citation>
    <scope>NUCLEOTIDE SEQUENCE [LARGE SCALE GENOMIC DNA]</scope>
    <source>
        <strain evidence="2 3">DSM 27372</strain>
    </source>
</reference>
<dbReference type="SUPFAM" id="SSF52200">
    <property type="entry name" value="Toll/Interleukin receptor TIR domain"/>
    <property type="match status" value="1"/>
</dbReference>
<dbReference type="GO" id="GO:0007165">
    <property type="term" value="P:signal transduction"/>
    <property type="evidence" value="ECO:0007669"/>
    <property type="project" value="InterPro"/>
</dbReference>
<dbReference type="RefSeq" id="WP_110834753.1">
    <property type="nucleotide sequence ID" value="NZ_QKLU01000012.1"/>
</dbReference>
<dbReference type="Proteomes" id="UP000248198">
    <property type="component" value="Unassembled WGS sequence"/>
</dbReference>